<protein>
    <submittedName>
        <fullName evidence="1">Uncharacterized protein</fullName>
    </submittedName>
</protein>
<accession>A0A1D8P854</accession>
<evidence type="ECO:0000313" key="1">
    <source>
        <dbReference type="EMBL" id="AOW20745.1"/>
    </source>
</evidence>
<evidence type="ECO:0000313" key="2">
    <source>
        <dbReference type="Proteomes" id="UP000176050"/>
    </source>
</evidence>
<keyword evidence="2" id="KW-1185">Reference proteome</keyword>
<dbReference type="AlphaFoldDB" id="A0A1D8P854"/>
<reference evidence="1 2" key="1">
    <citation type="submission" date="2016-10" db="EMBL/GenBank/DDBJ databases">
        <title>Lutibacter sp. LPB0138, isolated from marine gastropod.</title>
        <authorList>
            <person name="Kim E."/>
            <person name="Yi H."/>
        </authorList>
    </citation>
    <scope>NUCLEOTIDE SEQUENCE [LARGE SCALE GENOMIC DNA]</scope>
    <source>
        <strain evidence="1 2">LPB0138</strain>
    </source>
</reference>
<dbReference type="KEGG" id="lul:LPB138_08680"/>
<organism evidence="1 2">
    <name type="scientific">Urechidicola croceus</name>
    <dbReference type="NCBI Taxonomy" id="1850246"/>
    <lineage>
        <taxon>Bacteria</taxon>
        <taxon>Pseudomonadati</taxon>
        <taxon>Bacteroidota</taxon>
        <taxon>Flavobacteriia</taxon>
        <taxon>Flavobacteriales</taxon>
        <taxon>Flavobacteriaceae</taxon>
        <taxon>Urechidicola</taxon>
    </lineage>
</organism>
<dbReference type="OrthoDB" id="1435281at2"/>
<dbReference type="RefSeq" id="WP_070236909.1">
    <property type="nucleotide sequence ID" value="NZ_CP017478.1"/>
</dbReference>
<sequence>MKKRVFTLLILALLINSCYKEDDFSPSSLSNIMSLSIENDNQLADGTSKIRAIAEFQSNFSTEENDKVTFVLDGNENEVDIRFVEINGENKKIADFEFASKTVKPTTIKAIISVFESEISKEQSATFRQAFCESIDVSSSSLTIVPDSSFTEITLTTKLARNSGVVSTGTVANTKVVDLNGIERGVLVDYKFKTDSLGIITNRFTMANDNYEGQLYAISESLDDNNNIKNDTLVLYSQN</sequence>
<dbReference type="EMBL" id="CP017478">
    <property type="protein sequence ID" value="AOW20745.1"/>
    <property type="molecule type" value="Genomic_DNA"/>
</dbReference>
<proteinExistence type="predicted"/>
<dbReference type="Proteomes" id="UP000176050">
    <property type="component" value="Chromosome"/>
</dbReference>
<dbReference type="STRING" id="1850246.LPB138_08680"/>
<gene>
    <name evidence="1" type="ORF">LPB138_08680</name>
</gene>
<name>A0A1D8P854_9FLAO</name>